<feature type="active site" description="Schiff-base intermediate with acetaldehyde" evidence="8">
    <location>
        <position position="303"/>
    </location>
</feature>
<dbReference type="GO" id="GO:0009264">
    <property type="term" value="P:deoxyribonucleotide catabolic process"/>
    <property type="evidence" value="ECO:0007669"/>
    <property type="project" value="UniProtKB-UniRule"/>
</dbReference>
<dbReference type="InterPro" id="IPR013785">
    <property type="entry name" value="Aldolase_TIM"/>
</dbReference>
<evidence type="ECO:0000256" key="1">
    <source>
        <dbReference type="ARBA" id="ARBA00010936"/>
    </source>
</evidence>
<evidence type="ECO:0000313" key="11">
    <source>
        <dbReference type="EMBL" id="SFS82287.1"/>
    </source>
</evidence>
<dbReference type="NCBIfam" id="TIGR00126">
    <property type="entry name" value="deoC"/>
    <property type="match status" value="1"/>
</dbReference>
<dbReference type="AlphaFoldDB" id="A0A1I6SZQ2"/>
<dbReference type="InterPro" id="IPR020084">
    <property type="entry name" value="NUDIX_hydrolase_CS"/>
</dbReference>
<dbReference type="Gene3D" id="3.20.20.70">
    <property type="entry name" value="Aldolase class I"/>
    <property type="match status" value="1"/>
</dbReference>
<dbReference type="GO" id="GO:0004139">
    <property type="term" value="F:deoxyribose-phosphate aldolase activity"/>
    <property type="evidence" value="ECO:0007669"/>
    <property type="project" value="UniProtKB-UniRule"/>
</dbReference>
<keyword evidence="2 8" id="KW-0963">Cytoplasm</keyword>
<comment type="subcellular location">
    <subcellularLocation>
        <location evidence="8">Cytoplasm</location>
    </subcellularLocation>
</comment>
<sequence length="372" mass="40146">MQEISAGGVVYRQPKGELEILLIEDRYSRWTLPKGKKEAGETDEETALREILEETGVRGSIRHRLETIRYRYFHPQHGDIAKEVHYFLVEANDGEVTPQLSEITGAAWMSPEAAWQKQSKEGYDNNDSVLAQAYIELGLQEIVKGDHGNMNGQELASMIDHTLLKPEATSDQIDRLCDEAGEHHFASVCVNPSWVARAAEKLKGTGVKVCTVVGFPLGATTSETKAFETKEAIKNGAREIDMVMNIGALKSGDLDLVREDITTVVKAADGVLVKVILEIGLLNADEIRVASEKAKAAGAHFVKTSTGFGYGGATEEAVRLMRKTVGEEMGVKASGGVRDLAGAEKMVQAGANRIGASSSVAIVSGKQGSEGY</sequence>
<dbReference type="Proteomes" id="UP000198660">
    <property type="component" value="Unassembled WGS sequence"/>
</dbReference>
<dbReference type="PRINTS" id="PR00502">
    <property type="entry name" value="NUDIXFAMILY"/>
</dbReference>
<feature type="active site" description="Proton donor/acceptor" evidence="8">
    <location>
        <position position="241"/>
    </location>
</feature>
<keyword evidence="4 8" id="KW-0456">Lyase</keyword>
<dbReference type="Pfam" id="PF00293">
    <property type="entry name" value="NUDIX"/>
    <property type="match status" value="1"/>
</dbReference>
<dbReference type="HAMAP" id="MF_00114">
    <property type="entry name" value="DeoC_type1"/>
    <property type="match status" value="1"/>
</dbReference>
<dbReference type="SUPFAM" id="SSF55811">
    <property type="entry name" value="Nudix"/>
    <property type="match status" value="1"/>
</dbReference>
<keyword evidence="3 9" id="KW-0378">Hydrolase</keyword>
<evidence type="ECO:0000256" key="4">
    <source>
        <dbReference type="ARBA" id="ARBA00023239"/>
    </source>
</evidence>
<dbReference type="InterPro" id="IPR002915">
    <property type="entry name" value="DeoC/FbaB/LacD_aldolase"/>
</dbReference>
<dbReference type="SMART" id="SM01133">
    <property type="entry name" value="DeoC"/>
    <property type="match status" value="1"/>
</dbReference>
<dbReference type="Gene3D" id="3.90.79.10">
    <property type="entry name" value="Nucleoside Triphosphate Pyrophosphohydrolase"/>
    <property type="match status" value="1"/>
</dbReference>
<comment type="similarity">
    <text evidence="9">Belongs to the Nudix hydrolase family.</text>
</comment>
<accession>A0A1I6SZQ2</accession>
<proteinExistence type="inferred from homology"/>
<keyword evidence="5 8" id="KW-0704">Schiff base</keyword>
<dbReference type="PROSITE" id="PS00893">
    <property type="entry name" value="NUDIX_BOX"/>
    <property type="match status" value="1"/>
</dbReference>
<evidence type="ECO:0000256" key="6">
    <source>
        <dbReference type="ARBA" id="ARBA00048791"/>
    </source>
</evidence>
<dbReference type="PANTHER" id="PTHR10889:SF1">
    <property type="entry name" value="DEOXYRIBOSE-PHOSPHATE ALDOLASE"/>
    <property type="match status" value="1"/>
</dbReference>
<dbReference type="PROSITE" id="PS51462">
    <property type="entry name" value="NUDIX"/>
    <property type="match status" value="1"/>
</dbReference>
<evidence type="ECO:0000256" key="5">
    <source>
        <dbReference type="ARBA" id="ARBA00023270"/>
    </source>
</evidence>
<dbReference type="OrthoDB" id="9778711at2"/>
<dbReference type="InterPro" id="IPR028581">
    <property type="entry name" value="DeoC_typeI"/>
</dbReference>
<comment type="catalytic activity">
    <reaction evidence="6 8">
        <text>2-deoxy-D-ribose 5-phosphate = D-glyceraldehyde 3-phosphate + acetaldehyde</text>
        <dbReference type="Rhea" id="RHEA:12821"/>
        <dbReference type="ChEBI" id="CHEBI:15343"/>
        <dbReference type="ChEBI" id="CHEBI:59776"/>
        <dbReference type="ChEBI" id="CHEBI:62877"/>
        <dbReference type="EC" id="4.1.2.4"/>
    </reaction>
</comment>
<dbReference type="CDD" id="cd00959">
    <property type="entry name" value="DeoC"/>
    <property type="match status" value="1"/>
</dbReference>
<evidence type="ECO:0000313" key="12">
    <source>
        <dbReference type="Proteomes" id="UP000198660"/>
    </source>
</evidence>
<protein>
    <recommendedName>
        <fullName evidence="8">Deoxyribose-phosphate aldolase</fullName>
        <shortName evidence="8">DERA</shortName>
        <ecNumber evidence="8">4.1.2.4</ecNumber>
    </recommendedName>
    <alternativeName>
        <fullName evidence="8">2-deoxy-D-ribose 5-phosphate aldolase</fullName>
    </alternativeName>
    <alternativeName>
        <fullName evidence="8">Phosphodeoxyriboaldolase</fullName>
        <shortName evidence="8">Deoxyriboaldolase</shortName>
    </alternativeName>
</protein>
<dbReference type="EMBL" id="FPAA01000008">
    <property type="protein sequence ID" value="SFS82287.1"/>
    <property type="molecule type" value="Genomic_DNA"/>
</dbReference>
<dbReference type="PANTHER" id="PTHR10889">
    <property type="entry name" value="DEOXYRIBOSE-PHOSPHATE ALDOLASE"/>
    <property type="match status" value="1"/>
</dbReference>
<dbReference type="EC" id="4.1.2.4" evidence="8"/>
<feature type="active site" description="Proton donor/acceptor" evidence="8">
    <location>
        <position position="332"/>
    </location>
</feature>
<dbReference type="GO" id="GO:0005737">
    <property type="term" value="C:cytoplasm"/>
    <property type="evidence" value="ECO:0007669"/>
    <property type="project" value="UniProtKB-SubCell"/>
</dbReference>
<dbReference type="InterPro" id="IPR015797">
    <property type="entry name" value="NUDIX_hydrolase-like_dom_sf"/>
</dbReference>
<dbReference type="GO" id="GO:0016787">
    <property type="term" value="F:hydrolase activity"/>
    <property type="evidence" value="ECO:0007669"/>
    <property type="project" value="UniProtKB-KW"/>
</dbReference>
<dbReference type="InterPro" id="IPR020476">
    <property type="entry name" value="Nudix_hydrolase"/>
</dbReference>
<feature type="domain" description="Nudix hydrolase" evidence="10">
    <location>
        <begin position="1"/>
        <end position="136"/>
    </location>
</feature>
<dbReference type="CDD" id="cd03673">
    <property type="entry name" value="NUDIX_Ap6A_hydrolase"/>
    <property type="match status" value="1"/>
</dbReference>
<dbReference type="GO" id="GO:0006018">
    <property type="term" value="P:2-deoxyribose 1-phosphate catabolic process"/>
    <property type="evidence" value="ECO:0007669"/>
    <property type="project" value="UniProtKB-UniRule"/>
</dbReference>
<dbReference type="UniPathway" id="UPA00002">
    <property type="reaction ID" value="UER00468"/>
</dbReference>
<name>A0A1I6SZQ2_9BACL</name>
<comment type="pathway">
    <text evidence="8">Carbohydrate degradation; 2-deoxy-D-ribose 1-phosphate degradation; D-glyceraldehyde 3-phosphate and acetaldehyde from 2-deoxy-alpha-D-ribose 1-phosphate: step 2/2.</text>
</comment>
<gene>
    <name evidence="8" type="primary">deoC</name>
    <name evidence="11" type="ORF">SAMN05444972_108150</name>
</gene>
<dbReference type="GO" id="GO:0016052">
    <property type="term" value="P:carbohydrate catabolic process"/>
    <property type="evidence" value="ECO:0007669"/>
    <property type="project" value="TreeGrafter"/>
</dbReference>
<evidence type="ECO:0000256" key="3">
    <source>
        <dbReference type="ARBA" id="ARBA00022801"/>
    </source>
</evidence>
<comment type="function">
    <text evidence="7 8">Catalyzes a reversible aldol reaction between acetaldehyde and D-glyceraldehyde 3-phosphate to generate 2-deoxy-D-ribose 5-phosphate.</text>
</comment>
<organism evidence="11 12">
    <name type="scientific">Marininema halotolerans</name>
    <dbReference type="NCBI Taxonomy" id="1155944"/>
    <lineage>
        <taxon>Bacteria</taxon>
        <taxon>Bacillati</taxon>
        <taxon>Bacillota</taxon>
        <taxon>Bacilli</taxon>
        <taxon>Bacillales</taxon>
        <taxon>Thermoactinomycetaceae</taxon>
        <taxon>Marininema</taxon>
    </lineage>
</organism>
<evidence type="ECO:0000256" key="8">
    <source>
        <dbReference type="HAMAP-Rule" id="MF_00114"/>
    </source>
</evidence>
<evidence type="ECO:0000256" key="9">
    <source>
        <dbReference type="RuleBase" id="RU003476"/>
    </source>
</evidence>
<dbReference type="Pfam" id="PF01791">
    <property type="entry name" value="DeoC"/>
    <property type="match status" value="1"/>
</dbReference>
<dbReference type="InterPro" id="IPR011343">
    <property type="entry name" value="DeoC"/>
</dbReference>
<dbReference type="FunFam" id="3.20.20.70:FF:000044">
    <property type="entry name" value="Deoxyribose-phosphate aldolase"/>
    <property type="match status" value="1"/>
</dbReference>
<comment type="similarity">
    <text evidence="1 8">Belongs to the DeoC/FbaB aldolase family. DeoC type 1 subfamily.</text>
</comment>
<reference evidence="12" key="1">
    <citation type="submission" date="2016-10" db="EMBL/GenBank/DDBJ databases">
        <authorList>
            <person name="Varghese N."/>
            <person name="Submissions S."/>
        </authorList>
    </citation>
    <scope>NUCLEOTIDE SEQUENCE [LARGE SCALE GENOMIC DNA]</scope>
    <source>
        <strain evidence="12">DSM 45789</strain>
    </source>
</reference>
<dbReference type="InterPro" id="IPR000086">
    <property type="entry name" value="NUDIX_hydrolase_dom"/>
</dbReference>
<keyword evidence="12" id="KW-1185">Reference proteome</keyword>
<evidence type="ECO:0000256" key="7">
    <source>
        <dbReference type="ARBA" id="ARBA00056337"/>
    </source>
</evidence>
<evidence type="ECO:0000259" key="10">
    <source>
        <dbReference type="PROSITE" id="PS51462"/>
    </source>
</evidence>
<evidence type="ECO:0000256" key="2">
    <source>
        <dbReference type="ARBA" id="ARBA00022490"/>
    </source>
</evidence>
<dbReference type="SUPFAM" id="SSF51569">
    <property type="entry name" value="Aldolase"/>
    <property type="match status" value="1"/>
</dbReference>